<feature type="region of interest" description="Disordered" evidence="1">
    <location>
        <begin position="1"/>
        <end position="50"/>
    </location>
</feature>
<accession>A0A7X0FQE9</accession>
<evidence type="ECO:0000256" key="1">
    <source>
        <dbReference type="SAM" id="MobiDB-lite"/>
    </source>
</evidence>
<keyword evidence="2" id="KW-0812">Transmembrane</keyword>
<sequence>MDYTTSVGYGLSQHRAADLARDAERRRSMARRAESATQGHTSSGARRRSRVPLRSPRFVLPVVGIALMGGLLGFAALPSDGPVVPAQPATVVSDPGSGGVIAAGLHFKVR</sequence>
<evidence type="ECO:0000256" key="2">
    <source>
        <dbReference type="SAM" id="Phobius"/>
    </source>
</evidence>
<dbReference type="EMBL" id="JACHML010000001">
    <property type="protein sequence ID" value="MBB6391783.1"/>
    <property type="molecule type" value="Genomic_DNA"/>
</dbReference>
<feature type="compositionally biased region" description="Basic and acidic residues" evidence="1">
    <location>
        <begin position="15"/>
        <end position="34"/>
    </location>
</feature>
<protein>
    <submittedName>
        <fullName evidence="3">Uncharacterized protein</fullName>
    </submittedName>
</protein>
<gene>
    <name evidence="3" type="ORF">HD594_002096</name>
</gene>
<name>A0A7X0FQE9_9MICO</name>
<dbReference type="RefSeq" id="WP_184750917.1">
    <property type="nucleotide sequence ID" value="NZ_BAAAJR010000006.1"/>
</dbReference>
<keyword evidence="4" id="KW-1185">Reference proteome</keyword>
<dbReference type="Proteomes" id="UP000537775">
    <property type="component" value="Unassembled WGS sequence"/>
</dbReference>
<evidence type="ECO:0000313" key="4">
    <source>
        <dbReference type="Proteomes" id="UP000537775"/>
    </source>
</evidence>
<evidence type="ECO:0000313" key="3">
    <source>
        <dbReference type="EMBL" id="MBB6391783.1"/>
    </source>
</evidence>
<dbReference type="AlphaFoldDB" id="A0A7X0FQE9"/>
<feature type="transmembrane region" description="Helical" evidence="2">
    <location>
        <begin position="58"/>
        <end position="77"/>
    </location>
</feature>
<organism evidence="3 4">
    <name type="scientific">Microbacterium thalassium</name>
    <dbReference type="NCBI Taxonomy" id="362649"/>
    <lineage>
        <taxon>Bacteria</taxon>
        <taxon>Bacillati</taxon>
        <taxon>Actinomycetota</taxon>
        <taxon>Actinomycetes</taxon>
        <taxon>Micrococcales</taxon>
        <taxon>Microbacteriaceae</taxon>
        <taxon>Microbacterium</taxon>
    </lineage>
</organism>
<reference evidence="3 4" key="1">
    <citation type="submission" date="2020-08" db="EMBL/GenBank/DDBJ databases">
        <title>Sequencing the genomes of 1000 actinobacteria strains.</title>
        <authorList>
            <person name="Klenk H.-P."/>
        </authorList>
    </citation>
    <scope>NUCLEOTIDE SEQUENCE [LARGE SCALE GENOMIC DNA]</scope>
    <source>
        <strain evidence="3 4">DSM 12511</strain>
    </source>
</reference>
<keyword evidence="2" id="KW-0472">Membrane</keyword>
<proteinExistence type="predicted"/>
<keyword evidence="2" id="KW-1133">Transmembrane helix</keyword>
<comment type="caution">
    <text evidence="3">The sequence shown here is derived from an EMBL/GenBank/DDBJ whole genome shotgun (WGS) entry which is preliminary data.</text>
</comment>